<dbReference type="InterPro" id="IPR052891">
    <property type="entry name" value="DNA-3mA_glycosylase"/>
</dbReference>
<dbReference type="SUPFAM" id="SSF48150">
    <property type="entry name" value="DNA-glycosylase"/>
    <property type="match status" value="1"/>
</dbReference>
<evidence type="ECO:0000313" key="10">
    <source>
        <dbReference type="EMBL" id="GAL84782.1"/>
    </source>
</evidence>
<evidence type="ECO:0000256" key="4">
    <source>
        <dbReference type="ARBA" id="ARBA00022833"/>
    </source>
</evidence>
<dbReference type="OrthoDB" id="9807664at2"/>
<dbReference type="RefSeq" id="WP_045462594.1">
    <property type="nucleotide sequence ID" value="NZ_BBLT01000003.1"/>
</dbReference>
<dbReference type="GO" id="GO:0006284">
    <property type="term" value="P:base-excision repair"/>
    <property type="evidence" value="ECO:0007669"/>
    <property type="project" value="InterPro"/>
</dbReference>
<dbReference type="AlphaFoldDB" id="A0A098LED7"/>
<dbReference type="eggNOG" id="COG2818">
    <property type="taxonomic scope" value="Bacteria"/>
</dbReference>
<evidence type="ECO:0000256" key="9">
    <source>
        <dbReference type="PIRSR" id="PIRSR604597-1"/>
    </source>
</evidence>
<dbReference type="EC" id="3.2.2.20" evidence="8"/>
<evidence type="ECO:0000256" key="6">
    <source>
        <dbReference type="ARBA" id="ARBA00052558"/>
    </source>
</evidence>
<dbReference type="PANTHER" id="PTHR30037">
    <property type="entry name" value="DNA-3-METHYLADENINE GLYCOSYLASE 1"/>
    <property type="match status" value="1"/>
</dbReference>
<dbReference type="InterPro" id="IPR004597">
    <property type="entry name" value="Tag"/>
</dbReference>
<dbReference type="FunFam" id="1.10.340.30:FF:000009">
    <property type="entry name" value="DNA-3-methyladenine glycosylase I"/>
    <property type="match status" value="1"/>
</dbReference>
<comment type="catalytic activity">
    <reaction evidence="6">
        <text>Hydrolysis of alkylated DNA, releasing 3-methyladenine.</text>
        <dbReference type="EC" id="3.2.2.20"/>
    </reaction>
</comment>
<keyword evidence="4 9" id="KW-0862">Zinc</keyword>
<keyword evidence="5" id="KW-0234">DNA repair</keyword>
<keyword evidence="11" id="KW-1185">Reference proteome</keyword>
<keyword evidence="2" id="KW-0227">DNA damage</keyword>
<dbReference type="Pfam" id="PF03352">
    <property type="entry name" value="Adenine_glyco"/>
    <property type="match status" value="1"/>
</dbReference>
<comment type="caution">
    <text evidence="10">The sequence shown here is derived from an EMBL/GenBank/DDBJ whole genome shotgun (WGS) entry which is preliminary data.</text>
</comment>
<dbReference type="InterPro" id="IPR011257">
    <property type="entry name" value="DNA_glycosylase"/>
</dbReference>
<feature type="binding site" evidence="9">
    <location>
        <position position="180"/>
    </location>
    <ligand>
        <name>Zn(2+)</name>
        <dbReference type="ChEBI" id="CHEBI:29105"/>
    </ligand>
</feature>
<dbReference type="EMBL" id="BBLT01000003">
    <property type="protein sequence ID" value="GAL84782.1"/>
    <property type="molecule type" value="Genomic_DNA"/>
</dbReference>
<evidence type="ECO:0000256" key="7">
    <source>
        <dbReference type="ARBA" id="ARBA00057608"/>
    </source>
</evidence>
<gene>
    <name evidence="10" type="ORF">MYP_2010</name>
</gene>
<keyword evidence="3" id="KW-0378">Hydrolase</keyword>
<reference evidence="10 11" key="1">
    <citation type="submission" date="2014-09" db="EMBL/GenBank/DDBJ databases">
        <title>Sporocytophaga myxococcoides PG-01 genome sequencing.</title>
        <authorList>
            <person name="Liu L."/>
            <person name="Gao P.J."/>
            <person name="Chen G.J."/>
            <person name="Wang L.S."/>
        </authorList>
    </citation>
    <scope>NUCLEOTIDE SEQUENCE [LARGE SCALE GENOMIC DNA]</scope>
    <source>
        <strain evidence="10 11">PG-01</strain>
    </source>
</reference>
<evidence type="ECO:0000256" key="3">
    <source>
        <dbReference type="ARBA" id="ARBA00022801"/>
    </source>
</evidence>
<evidence type="ECO:0000256" key="8">
    <source>
        <dbReference type="ARBA" id="ARBA00066766"/>
    </source>
</evidence>
<accession>A0A098LED7</accession>
<protein>
    <recommendedName>
        <fullName evidence="8">DNA-3-methyladenine glycosylase I</fullName>
        <ecNumber evidence="8">3.2.2.20</ecNumber>
    </recommendedName>
</protein>
<dbReference type="PANTHER" id="PTHR30037:SF4">
    <property type="entry name" value="DNA-3-METHYLADENINE GLYCOSYLASE I"/>
    <property type="match status" value="1"/>
</dbReference>
<name>A0A098LED7_9BACT</name>
<dbReference type="NCBIfam" id="TIGR00624">
    <property type="entry name" value="tag"/>
    <property type="match status" value="1"/>
</dbReference>
<dbReference type="GO" id="GO:0046872">
    <property type="term" value="F:metal ion binding"/>
    <property type="evidence" value="ECO:0007669"/>
    <property type="project" value="UniProtKB-KW"/>
</dbReference>
<sequence>MKNRCGWTKNDPLMVAYHDEEWGVPVHDDQKHFEFLVLDTFQAGLSWKTVLYKREAFRKAFADFDVNKVAKMTDAQLEKLLSDPSIIRNRLKVFGTVKNAKAFLEIQKEFGSFDKYIWSFVGDKTIVNSRKSISEVPATSKESDAMSKALKKRGFTFVGSTICYAYMQAAGLVNDHINCCFRYEQILKL</sequence>
<proteinExistence type="predicted"/>
<feature type="binding site" evidence="9">
    <location>
        <position position="176"/>
    </location>
    <ligand>
        <name>Zn(2+)</name>
        <dbReference type="ChEBI" id="CHEBI:29105"/>
    </ligand>
</feature>
<evidence type="ECO:0000256" key="2">
    <source>
        <dbReference type="ARBA" id="ARBA00022763"/>
    </source>
</evidence>
<comment type="function">
    <text evidence="7">Hydrolysis of the deoxyribose N-glycosidic bond to excise 3-methyladenine from the damaged DNA polymer formed by alkylation lesions.</text>
</comment>
<dbReference type="Proteomes" id="UP000030185">
    <property type="component" value="Unassembled WGS sequence"/>
</dbReference>
<evidence type="ECO:0000256" key="5">
    <source>
        <dbReference type="ARBA" id="ARBA00023204"/>
    </source>
</evidence>
<evidence type="ECO:0000256" key="1">
    <source>
        <dbReference type="ARBA" id="ARBA00022723"/>
    </source>
</evidence>
<feature type="binding site" evidence="9">
    <location>
        <position position="18"/>
    </location>
    <ligand>
        <name>Zn(2+)</name>
        <dbReference type="ChEBI" id="CHEBI:29105"/>
    </ligand>
</feature>
<keyword evidence="1 9" id="KW-0479">Metal-binding</keyword>
<feature type="binding site" evidence="9">
    <location>
        <position position="5"/>
    </location>
    <ligand>
        <name>Zn(2+)</name>
        <dbReference type="ChEBI" id="CHEBI:29105"/>
    </ligand>
</feature>
<dbReference type="STRING" id="153721.MYP_2010"/>
<dbReference type="InterPro" id="IPR005019">
    <property type="entry name" value="Adenine_glyco"/>
</dbReference>
<organism evidence="10 11">
    <name type="scientific">Sporocytophaga myxococcoides</name>
    <dbReference type="NCBI Taxonomy" id="153721"/>
    <lineage>
        <taxon>Bacteria</taxon>
        <taxon>Pseudomonadati</taxon>
        <taxon>Bacteroidota</taxon>
        <taxon>Cytophagia</taxon>
        <taxon>Cytophagales</taxon>
        <taxon>Cytophagaceae</taxon>
        <taxon>Sporocytophaga</taxon>
    </lineage>
</organism>
<dbReference type="Gene3D" id="1.10.340.30">
    <property type="entry name" value="Hypothetical protein, domain 2"/>
    <property type="match status" value="1"/>
</dbReference>
<dbReference type="GO" id="GO:0008725">
    <property type="term" value="F:DNA-3-methyladenine glycosylase activity"/>
    <property type="evidence" value="ECO:0007669"/>
    <property type="project" value="UniProtKB-EC"/>
</dbReference>
<evidence type="ECO:0000313" key="11">
    <source>
        <dbReference type="Proteomes" id="UP000030185"/>
    </source>
</evidence>